<accession>A0ABT3A4I7</accession>
<dbReference type="RefSeq" id="WP_263710699.1">
    <property type="nucleotide sequence ID" value="NZ_JAOWKX010000001.1"/>
</dbReference>
<evidence type="ECO:0000313" key="2">
    <source>
        <dbReference type="EMBL" id="MCV2883502.1"/>
    </source>
</evidence>
<reference evidence="2 3" key="1">
    <citation type="submission" date="2022-10" db="EMBL/GenBank/DDBJ databases">
        <title>Aestuariibacter sp. AA17 isolated from Montipora capitata coral fragment.</title>
        <authorList>
            <person name="Emsley S.A."/>
            <person name="Pfannmuller K.M."/>
            <person name="Loughran R.M."/>
            <person name="Shlafstein M."/>
            <person name="Papke E."/>
            <person name="Saw J.H."/>
            <person name="Ushijima B."/>
            <person name="Videau P."/>
        </authorList>
    </citation>
    <scope>NUCLEOTIDE SEQUENCE [LARGE SCALE GENOMIC DNA]</scope>
    <source>
        <strain evidence="2 3">AA17</strain>
    </source>
</reference>
<comment type="caution">
    <text evidence="2">The sequence shown here is derived from an EMBL/GenBank/DDBJ whole genome shotgun (WGS) entry which is preliminary data.</text>
</comment>
<dbReference type="InterPro" id="IPR037523">
    <property type="entry name" value="VOC_core"/>
</dbReference>
<proteinExistence type="predicted"/>
<dbReference type="EMBL" id="JAOWKX010000001">
    <property type="protein sequence ID" value="MCV2883502.1"/>
    <property type="molecule type" value="Genomic_DNA"/>
</dbReference>
<gene>
    <name evidence="2" type="ORF">OE749_02165</name>
</gene>
<dbReference type="PANTHER" id="PTHR36437:SF2">
    <property type="entry name" value="GLYOXALASE_BLEOMYCIN RESISTANCE PROTEIN_DIOXYGENASE"/>
    <property type="match status" value="1"/>
</dbReference>
<dbReference type="PANTHER" id="PTHR36437">
    <property type="entry name" value="GLYOXALASE/BLEOMYCIN RESISTANCE PROTEIN/DIOXYGENASE"/>
    <property type="match status" value="1"/>
</dbReference>
<sequence>MIASTTLLVSDYDVAISWFTKVLKFTVKEDKTIDENTRFVLVAPEQVDSSALLLMKADSAEKQALVGKQAGSSVFLILHTNHFDSMYLHMKNEGVEFMETPRVEAYGKVVIFKDCFGNQWDLLEPAA</sequence>
<dbReference type="Proteomes" id="UP001652504">
    <property type="component" value="Unassembled WGS sequence"/>
</dbReference>
<dbReference type="Gene3D" id="3.10.180.10">
    <property type="entry name" value="2,3-Dihydroxybiphenyl 1,2-Dioxygenase, domain 1"/>
    <property type="match status" value="1"/>
</dbReference>
<dbReference type="InterPro" id="IPR029068">
    <property type="entry name" value="Glyas_Bleomycin-R_OHBP_Dase"/>
</dbReference>
<protein>
    <submittedName>
        <fullName evidence="2">VOC family protein</fullName>
    </submittedName>
</protein>
<keyword evidence="3" id="KW-1185">Reference proteome</keyword>
<feature type="domain" description="VOC" evidence="1">
    <location>
        <begin position="1"/>
        <end position="125"/>
    </location>
</feature>
<evidence type="ECO:0000313" key="3">
    <source>
        <dbReference type="Proteomes" id="UP001652504"/>
    </source>
</evidence>
<evidence type="ECO:0000259" key="1">
    <source>
        <dbReference type="PROSITE" id="PS51819"/>
    </source>
</evidence>
<dbReference type="Pfam" id="PF00903">
    <property type="entry name" value="Glyoxalase"/>
    <property type="match status" value="1"/>
</dbReference>
<dbReference type="SUPFAM" id="SSF54593">
    <property type="entry name" value="Glyoxalase/Bleomycin resistance protein/Dihydroxybiphenyl dioxygenase"/>
    <property type="match status" value="1"/>
</dbReference>
<dbReference type="InterPro" id="IPR004360">
    <property type="entry name" value="Glyas_Fos-R_dOase_dom"/>
</dbReference>
<name>A0ABT3A4I7_9ALTE</name>
<dbReference type="PROSITE" id="PS51819">
    <property type="entry name" value="VOC"/>
    <property type="match status" value="1"/>
</dbReference>
<organism evidence="2 3">
    <name type="scientific">Fluctibacter corallii</name>
    <dbReference type="NCBI Taxonomy" id="2984329"/>
    <lineage>
        <taxon>Bacteria</taxon>
        <taxon>Pseudomonadati</taxon>
        <taxon>Pseudomonadota</taxon>
        <taxon>Gammaproteobacteria</taxon>
        <taxon>Alteromonadales</taxon>
        <taxon>Alteromonadaceae</taxon>
        <taxon>Fluctibacter</taxon>
    </lineage>
</organism>